<dbReference type="AlphaFoldDB" id="A0A1A8WJR9"/>
<reference evidence="3" key="1">
    <citation type="submission" date="2016-05" db="EMBL/GenBank/DDBJ databases">
        <authorList>
            <person name="Lavstsen T."/>
            <person name="Jespersen J.S."/>
        </authorList>
    </citation>
    <scope>NUCLEOTIDE SEQUENCE [LARGE SCALE GENOMIC DNA]</scope>
</reference>
<gene>
    <name evidence="3" type="ORF">POVCU1_021860</name>
    <name evidence="2" type="ORF">POVCU2_0024000</name>
</gene>
<name>A0A1A8WJR9_PLAOA</name>
<evidence type="ECO:0000313" key="2">
    <source>
        <dbReference type="EMBL" id="SBS84016.1"/>
    </source>
</evidence>
<evidence type="ECO:0000313" key="5">
    <source>
        <dbReference type="Proteomes" id="UP000078560"/>
    </source>
</evidence>
<feature type="region of interest" description="Disordered" evidence="1">
    <location>
        <begin position="1"/>
        <end position="76"/>
    </location>
</feature>
<dbReference type="Proteomes" id="UP000078546">
    <property type="component" value="Unassembled WGS sequence"/>
</dbReference>
<feature type="compositionally biased region" description="Basic and acidic residues" evidence="1">
    <location>
        <begin position="1"/>
        <end position="17"/>
    </location>
</feature>
<dbReference type="EMBL" id="FLQV01000404">
    <property type="protein sequence ID" value="SBS92080.1"/>
    <property type="molecule type" value="Genomic_DNA"/>
</dbReference>
<organism evidence="3 4">
    <name type="scientific">Plasmodium ovale curtisi</name>
    <dbReference type="NCBI Taxonomy" id="864141"/>
    <lineage>
        <taxon>Eukaryota</taxon>
        <taxon>Sar</taxon>
        <taxon>Alveolata</taxon>
        <taxon>Apicomplexa</taxon>
        <taxon>Aconoidasida</taxon>
        <taxon>Haemosporida</taxon>
        <taxon>Plasmodiidae</taxon>
        <taxon>Plasmodium</taxon>
        <taxon>Plasmodium (Plasmodium)</taxon>
    </lineage>
</organism>
<reference evidence="4 5" key="2">
    <citation type="submission" date="2016-05" db="EMBL/GenBank/DDBJ databases">
        <authorList>
            <person name="Naeem Raeece"/>
        </authorList>
    </citation>
    <scope>NUCLEOTIDE SEQUENCE [LARGE SCALE GENOMIC DNA]</scope>
</reference>
<evidence type="ECO:0000256" key="1">
    <source>
        <dbReference type="SAM" id="MobiDB-lite"/>
    </source>
</evidence>
<evidence type="ECO:0000313" key="3">
    <source>
        <dbReference type="EMBL" id="SBS92080.1"/>
    </source>
</evidence>
<feature type="compositionally biased region" description="Basic residues" evidence="1">
    <location>
        <begin position="18"/>
        <end position="57"/>
    </location>
</feature>
<sequence length="395" mass="46681">MRNVGKYEKQIESELFKRTGKKKKEKEKRKKKKGKRKKEKEKRKKKKGKREKGKGKREKAVCKNQRPKSAPFRINDISGTNSNASLRTFIPSCSLLLRIIFTKMRLTNLLFLRGKVSSCEEKADKEGIEGKFLPEGREQTEENSMSPFPFEDTSGSNNDSILDVIKKIPINPFIDSNENLNKYKYGVEKKNIERYTGLQVYEEEDEKDYKKKKPFDYPFPISKNVIFEKNIVNKSDDRININYSNIASDLYPEEGYKTPNRKKHFSADWELLLAHNHGLYNFKNTDNNVIVNKDMYSLNTENDIRNKLNLYIERINVDNPNDACKYLAIEEYKCLLTHSFHMNADMSNQKCVKWFNEYMQCKWDEHKLNYGYNYIENRRNKKSKAYIAAPDYQYS</sequence>
<accession>A0A1A8WJR9</accession>
<dbReference type="Proteomes" id="UP000078560">
    <property type="component" value="Unassembled WGS sequence"/>
</dbReference>
<evidence type="ECO:0000313" key="4">
    <source>
        <dbReference type="Proteomes" id="UP000078546"/>
    </source>
</evidence>
<proteinExistence type="predicted"/>
<protein>
    <submittedName>
        <fullName evidence="3">Uncharacterized protein</fullName>
    </submittedName>
</protein>
<dbReference type="EMBL" id="FLQU01000331">
    <property type="protein sequence ID" value="SBS84016.1"/>
    <property type="molecule type" value="Genomic_DNA"/>
</dbReference>